<keyword evidence="2" id="KW-1133">Transmembrane helix</keyword>
<reference evidence="4 5" key="1">
    <citation type="submission" date="2020-05" db="EMBL/GenBank/DDBJ databases">
        <title>Mucilaginibacter mali sp. nov.</title>
        <authorList>
            <person name="Kim H.S."/>
            <person name="Lee K.C."/>
            <person name="Suh M.K."/>
            <person name="Kim J.-S."/>
            <person name="Han K.-I."/>
            <person name="Eom M.K."/>
            <person name="Shin Y.K."/>
            <person name="Lee J.-S."/>
        </authorList>
    </citation>
    <scope>NUCLEOTIDE SEQUENCE [LARGE SCALE GENOMIC DNA]</scope>
    <source>
        <strain evidence="4 5">G2-14</strain>
    </source>
</reference>
<accession>A0A7D4PZI4</accession>
<dbReference type="PANTHER" id="PTHR34978">
    <property type="entry name" value="POSSIBLE SENSOR-TRANSDUCER PROTEIN BLAR"/>
    <property type="match status" value="1"/>
</dbReference>
<evidence type="ECO:0000259" key="3">
    <source>
        <dbReference type="Pfam" id="PF05569"/>
    </source>
</evidence>
<name>A0A7D4PZI4_9SPHI</name>
<feature type="compositionally biased region" description="Basic and acidic residues" evidence="1">
    <location>
        <begin position="378"/>
        <end position="394"/>
    </location>
</feature>
<dbReference type="CDD" id="cd07341">
    <property type="entry name" value="M56_BlaR1_MecR1_like"/>
    <property type="match status" value="1"/>
</dbReference>
<evidence type="ECO:0000256" key="2">
    <source>
        <dbReference type="SAM" id="Phobius"/>
    </source>
</evidence>
<dbReference type="InterPro" id="IPR052173">
    <property type="entry name" value="Beta-lactam_resp_regulator"/>
</dbReference>
<dbReference type="KEGG" id="mmab:HQ865_03660"/>
<feature type="domain" description="Peptidase M56" evidence="3">
    <location>
        <begin position="30"/>
        <end position="319"/>
    </location>
</feature>
<keyword evidence="5" id="KW-1185">Reference proteome</keyword>
<feature type="transmembrane region" description="Helical" evidence="2">
    <location>
        <begin position="238"/>
        <end position="260"/>
    </location>
</feature>
<feature type="region of interest" description="Disordered" evidence="1">
    <location>
        <begin position="378"/>
        <end position="405"/>
    </location>
</feature>
<evidence type="ECO:0000313" key="4">
    <source>
        <dbReference type="EMBL" id="QKJ28886.1"/>
    </source>
</evidence>
<dbReference type="RefSeq" id="WP_173413584.1">
    <property type="nucleotide sequence ID" value="NZ_CP054139.1"/>
</dbReference>
<protein>
    <submittedName>
        <fullName evidence="4">M56 family metallopeptidase</fullName>
    </submittedName>
</protein>
<organism evidence="4 5">
    <name type="scientific">Mucilaginibacter mali</name>
    <dbReference type="NCBI Taxonomy" id="2740462"/>
    <lineage>
        <taxon>Bacteria</taxon>
        <taxon>Pseudomonadati</taxon>
        <taxon>Bacteroidota</taxon>
        <taxon>Sphingobacteriia</taxon>
        <taxon>Sphingobacteriales</taxon>
        <taxon>Sphingobacteriaceae</taxon>
        <taxon>Mucilaginibacter</taxon>
    </lineage>
</organism>
<evidence type="ECO:0000256" key="1">
    <source>
        <dbReference type="SAM" id="MobiDB-lite"/>
    </source>
</evidence>
<dbReference type="InterPro" id="IPR008756">
    <property type="entry name" value="Peptidase_M56"/>
</dbReference>
<proteinExistence type="predicted"/>
<keyword evidence="2" id="KW-0472">Membrane</keyword>
<dbReference type="EMBL" id="CP054139">
    <property type="protein sequence ID" value="QKJ28886.1"/>
    <property type="molecule type" value="Genomic_DNA"/>
</dbReference>
<feature type="transmembrane region" description="Helical" evidence="2">
    <location>
        <begin position="133"/>
        <end position="151"/>
    </location>
</feature>
<sequence length="677" mass="74630">MSFTLTSALTDQLIGALSNTLVYSLLQGVVLAAAAGLIVVFTRKSTAAKRYNMLVGVMVLFAISAAVTFTMEMQHAAKPVVTAVHSAGNAVNNAGGVEGIDQPGQVISHADKNKADVLAAIAGYLNDHHNNIVLIWFMVICVRCIQLATGLQGTYLLKRNKVYAVAADWEQWLQRMADKMGIRQSISLLESGLAKVPMVIGHLKPVILIPVGLLAALSPDQVEAILLHELAHIRRRDYLVNLLQNLVEIVFFFNPAVLWVSQLIKTEREHCCDDMALAQNAAKTSYIRALVSCEEYQQAIPAYAMAFPGQKNHLVDRVKRMVTNRNHSLDTFEKTLLTIGLVAAGLLTTAFSNTTQINKLVDSTKKVISHAAASVIKEDKPASEKTMPDAKPEAEITAPDSPAQEVAVADTTPVNQMIIYNPGQFKDGVEKIITKPNFTTYLYKENGVLYQLNQVEGKLISIQINGETLSADEQTKRKADIDRVLSKIDADAAKMNQKMNTNTAALGKLSGNLNQLSGQLGQLSKLMNNTTSDSVSNKRALPVAPKQRVVAPVQKQPYASPYNSTYPSNAYNADTSNYNKDKNKYKAKAGKYGDNREEIIDDMIKDGLIKSRDNLSFKISTTEFVINYKKQPEDVYQKYRAKYVKAAKKGDWTWMYNYDTEKHTESSTTIDNTSSNK</sequence>
<dbReference type="Proteomes" id="UP000505355">
    <property type="component" value="Chromosome"/>
</dbReference>
<dbReference type="Pfam" id="PF05569">
    <property type="entry name" value="Peptidase_M56"/>
    <property type="match status" value="1"/>
</dbReference>
<evidence type="ECO:0000313" key="5">
    <source>
        <dbReference type="Proteomes" id="UP000505355"/>
    </source>
</evidence>
<feature type="transmembrane region" description="Helical" evidence="2">
    <location>
        <begin position="20"/>
        <end position="41"/>
    </location>
</feature>
<gene>
    <name evidence="4" type="ORF">HQ865_03660</name>
</gene>
<feature type="transmembrane region" description="Helical" evidence="2">
    <location>
        <begin position="53"/>
        <end position="71"/>
    </location>
</feature>
<dbReference type="AlphaFoldDB" id="A0A7D4PZI4"/>
<dbReference type="Gene3D" id="3.30.2010.10">
    <property type="entry name" value="Metalloproteases ('zincins'), catalytic domain"/>
    <property type="match status" value="1"/>
</dbReference>
<dbReference type="PANTHER" id="PTHR34978:SF3">
    <property type="entry name" value="SLR0241 PROTEIN"/>
    <property type="match status" value="1"/>
</dbReference>
<keyword evidence="2" id="KW-0812">Transmembrane</keyword>